<keyword evidence="2" id="KW-1003">Cell membrane</keyword>
<evidence type="ECO:0000313" key="9">
    <source>
        <dbReference type="EMBL" id="PYI51031.1"/>
    </source>
</evidence>
<evidence type="ECO:0000256" key="7">
    <source>
        <dbReference type="SAM" id="Phobius"/>
    </source>
</evidence>
<protein>
    <recommendedName>
        <fullName evidence="8">HAMP domain-containing protein</fullName>
    </recommendedName>
</protein>
<dbReference type="AlphaFoldDB" id="A0A2V5JWP1"/>
<evidence type="ECO:0000259" key="8">
    <source>
        <dbReference type="PROSITE" id="PS50885"/>
    </source>
</evidence>
<dbReference type="InterPro" id="IPR010559">
    <property type="entry name" value="Sig_transdc_His_kin_internal"/>
</dbReference>
<keyword evidence="7" id="KW-1133">Transmembrane helix</keyword>
<dbReference type="GO" id="GO:0000155">
    <property type="term" value="F:phosphorelay sensor kinase activity"/>
    <property type="evidence" value="ECO:0007669"/>
    <property type="project" value="InterPro"/>
</dbReference>
<dbReference type="EMBL" id="QJVJ01000015">
    <property type="protein sequence ID" value="PYI51031.1"/>
    <property type="molecule type" value="Genomic_DNA"/>
</dbReference>
<evidence type="ECO:0000256" key="2">
    <source>
        <dbReference type="ARBA" id="ARBA00022475"/>
    </source>
</evidence>
<keyword evidence="4" id="KW-0808">Transferase</keyword>
<dbReference type="Gene3D" id="6.10.340.10">
    <property type="match status" value="1"/>
</dbReference>
<feature type="transmembrane region" description="Helical" evidence="7">
    <location>
        <begin position="21"/>
        <end position="46"/>
    </location>
</feature>
<dbReference type="SMART" id="SM00304">
    <property type="entry name" value="HAMP"/>
    <property type="match status" value="1"/>
</dbReference>
<reference evidence="9 10" key="1">
    <citation type="submission" date="2018-05" db="EMBL/GenBank/DDBJ databases">
        <title>Paenibacillus flagellatus sp. nov., isolated from selenium mineral soil.</title>
        <authorList>
            <person name="Dai X."/>
        </authorList>
    </citation>
    <scope>NUCLEOTIDE SEQUENCE [LARGE SCALE GENOMIC DNA]</scope>
    <source>
        <strain evidence="9 10">DXL2</strain>
    </source>
</reference>
<dbReference type="Pfam" id="PF06580">
    <property type="entry name" value="His_kinase"/>
    <property type="match status" value="1"/>
</dbReference>
<keyword evidence="3" id="KW-0597">Phosphoprotein</keyword>
<comment type="caution">
    <text evidence="9">The sequence shown here is derived from an EMBL/GenBank/DDBJ whole genome shotgun (WGS) entry which is preliminary data.</text>
</comment>
<evidence type="ECO:0000256" key="1">
    <source>
        <dbReference type="ARBA" id="ARBA00004651"/>
    </source>
</evidence>
<keyword evidence="5" id="KW-0418">Kinase</keyword>
<dbReference type="Gene3D" id="3.30.450.20">
    <property type="entry name" value="PAS domain"/>
    <property type="match status" value="1"/>
</dbReference>
<accession>A0A2V5JWP1</accession>
<feature type="domain" description="HAMP" evidence="8">
    <location>
        <begin position="356"/>
        <end position="408"/>
    </location>
</feature>
<organism evidence="9 10">
    <name type="scientific">Paenibacillus flagellatus</name>
    <dbReference type="NCBI Taxonomy" id="2211139"/>
    <lineage>
        <taxon>Bacteria</taxon>
        <taxon>Bacillati</taxon>
        <taxon>Bacillota</taxon>
        <taxon>Bacilli</taxon>
        <taxon>Bacillales</taxon>
        <taxon>Paenibacillaceae</taxon>
        <taxon>Paenibacillus</taxon>
    </lineage>
</organism>
<dbReference type="InterPro" id="IPR036890">
    <property type="entry name" value="HATPase_C_sf"/>
</dbReference>
<keyword evidence="6 7" id="KW-0472">Membrane</keyword>
<evidence type="ECO:0000256" key="5">
    <source>
        <dbReference type="ARBA" id="ARBA00022777"/>
    </source>
</evidence>
<gene>
    <name evidence="9" type="ORF">DLM86_27075</name>
</gene>
<dbReference type="Pfam" id="PF02518">
    <property type="entry name" value="HATPase_c"/>
    <property type="match status" value="1"/>
</dbReference>
<keyword evidence="7" id="KW-0812">Transmembrane</keyword>
<sequence>MGLRHLTTGMFGKRSRYRLWSFGYKMFVLYVVSMTVSVSLIGYFSYRKSTEIIEMKVGQIALETIQQADKRIDSILAEYQNRSQLLLGYKPLHKGIMDAFKDNYDRIQTNADIDNFISTTINAENDIARLYVFGEKANSYRYAESENSAFAVWPAVGPEIAGQDWYRDIAAAGGRVVWLGIRPSVLHGNALSSIAEPAGEKRERSRPEASPVFAFGRAIKDVYGTNETIGVALFEMKPDRIRDILGQVDFHSSGVTFMVDGAGRIVGTPDDDRLAGIGTFELSLPAASPGGMMRTSYKGHDTVLVHDPMYIEGWKLVGMAPADHFIRDSLEIRGFTVVLAASLVFVAVALALVASSRMSKPVRRLMQAMKRAREGDFQVQIGERRRDEFGVLYDSFNLMVSRIKSLIDELYIQRLLQTELQLKMMASQINAHFLYNTLDSIHWISRIYKVDEISTMIFGLSNYLRISLSEGKPEVTVREAVQLIDSYLSIQQVRYQDRFTVRMSVDETLSDYSVLKNIFQPIVENAIYHGLETKKGKGELAIRWMREDDRLVYEVADNGVGIEPAKLAEIRESLGSPELIGGDEGCFALKNIHSQLKLAYGEGHGPHIESERGTGTVVRLTVPLRK</sequence>
<dbReference type="SUPFAM" id="SSF158472">
    <property type="entry name" value="HAMP domain-like"/>
    <property type="match status" value="1"/>
</dbReference>
<evidence type="ECO:0000256" key="3">
    <source>
        <dbReference type="ARBA" id="ARBA00022553"/>
    </source>
</evidence>
<dbReference type="InterPro" id="IPR050640">
    <property type="entry name" value="Bact_2-comp_sensor_kinase"/>
</dbReference>
<evidence type="ECO:0000256" key="4">
    <source>
        <dbReference type="ARBA" id="ARBA00022679"/>
    </source>
</evidence>
<dbReference type="SUPFAM" id="SSF55874">
    <property type="entry name" value="ATPase domain of HSP90 chaperone/DNA topoisomerase II/histidine kinase"/>
    <property type="match status" value="1"/>
</dbReference>
<evidence type="ECO:0000313" key="10">
    <source>
        <dbReference type="Proteomes" id="UP000247476"/>
    </source>
</evidence>
<proteinExistence type="predicted"/>
<dbReference type="PANTHER" id="PTHR34220">
    <property type="entry name" value="SENSOR HISTIDINE KINASE YPDA"/>
    <property type="match status" value="1"/>
</dbReference>
<feature type="transmembrane region" description="Helical" evidence="7">
    <location>
        <begin position="334"/>
        <end position="354"/>
    </location>
</feature>
<dbReference type="Gene3D" id="3.30.565.10">
    <property type="entry name" value="Histidine kinase-like ATPase, C-terminal domain"/>
    <property type="match status" value="1"/>
</dbReference>
<dbReference type="PROSITE" id="PS50885">
    <property type="entry name" value="HAMP"/>
    <property type="match status" value="1"/>
</dbReference>
<dbReference type="PANTHER" id="PTHR34220:SF7">
    <property type="entry name" value="SENSOR HISTIDINE KINASE YPDA"/>
    <property type="match status" value="1"/>
</dbReference>
<dbReference type="GO" id="GO:0005886">
    <property type="term" value="C:plasma membrane"/>
    <property type="evidence" value="ECO:0007669"/>
    <property type="project" value="UniProtKB-SubCell"/>
</dbReference>
<dbReference type="InterPro" id="IPR003594">
    <property type="entry name" value="HATPase_dom"/>
</dbReference>
<dbReference type="Proteomes" id="UP000247476">
    <property type="component" value="Unassembled WGS sequence"/>
</dbReference>
<comment type="subcellular location">
    <subcellularLocation>
        <location evidence="1">Cell membrane</location>
        <topology evidence="1">Multi-pass membrane protein</topology>
    </subcellularLocation>
</comment>
<dbReference type="Pfam" id="PF00672">
    <property type="entry name" value="HAMP"/>
    <property type="match status" value="1"/>
</dbReference>
<dbReference type="CDD" id="cd06225">
    <property type="entry name" value="HAMP"/>
    <property type="match status" value="1"/>
</dbReference>
<dbReference type="InterPro" id="IPR003660">
    <property type="entry name" value="HAMP_dom"/>
</dbReference>
<name>A0A2V5JWP1_9BACL</name>
<evidence type="ECO:0000256" key="6">
    <source>
        <dbReference type="ARBA" id="ARBA00023136"/>
    </source>
</evidence>
<keyword evidence="10" id="KW-1185">Reference proteome</keyword>